<dbReference type="EC" id="2.7.-.-" evidence="6"/>
<evidence type="ECO:0000256" key="6">
    <source>
        <dbReference type="RuleBase" id="RU363090"/>
    </source>
</evidence>
<proteinExistence type="inferred from homology"/>
<accession>A0AAE9DV08</accession>
<protein>
    <recommendedName>
        <fullName evidence="6">Kinase</fullName>
        <ecNumber evidence="6">2.7.-.-</ecNumber>
    </recommendedName>
</protein>
<dbReference type="GO" id="GO:0032958">
    <property type="term" value="P:inositol phosphate biosynthetic process"/>
    <property type="evidence" value="ECO:0007669"/>
    <property type="project" value="InterPro"/>
</dbReference>
<dbReference type="InterPro" id="IPR005522">
    <property type="entry name" value="IPK"/>
</dbReference>
<dbReference type="PANTHER" id="PTHR12400">
    <property type="entry name" value="INOSITOL POLYPHOSPHATE KINASE"/>
    <property type="match status" value="1"/>
</dbReference>
<feature type="region of interest" description="Disordered" evidence="7">
    <location>
        <begin position="576"/>
        <end position="598"/>
    </location>
</feature>
<dbReference type="EMBL" id="CP090891">
    <property type="protein sequence ID" value="ULU11328.1"/>
    <property type="molecule type" value="Genomic_DNA"/>
</dbReference>
<sequence>MLEAIYAKIMGIGSSRHDKRQGCWSWGGSSNGEMKRPNKLPSKLRLKISGNQRRRREDTFVVWEEIPTPSVCDHRDTMNSDASSSPQSAPTQERLMQIISCFPYPTTRPASPPPKPSPESCEHRAFCDAFGKLVQIVVIITSSIMSAQHRQLRRAAHITKIASIDLCSLEEEDSEDLVLEEASSSHHNNQNEIPSNRPPYSTLIRKRSGKALRFVRPKLADIWHSRYHEASFDLGRRLGIGRRTQSCCEDVLDDQVSVETMAITALPMDVWLKERLKKWVQLSGHEGSIVPATPHTLYKKQCVNCGEGRAYKNISKDPALDGFTPKYYNELEKNEEHFIEIEDLLQQFADPTKTAIMDIKIGTRTFLESEVSNTKKRADLYEKMVTIDNDEPTEEERKCGAITKLRYMQFRERESSTAQLGFRIEAAKRLEGALEKNFKKVRTVEDVTTTFMDFFGMQRSRVRKQLIERLKSMRKAIENSTFFNTHEVVGSSILIVFDTEKVGCWMIDFAKSSPVPNGRTLNHRTNWVPGNNEDGYLIGIDNLVKILEELPEYGEHPDDQLMVTEEVVARMKNFAKSRGAAKQQDDILDERNAQRSIA</sequence>
<evidence type="ECO:0000256" key="5">
    <source>
        <dbReference type="ARBA" id="ARBA00022840"/>
    </source>
</evidence>
<dbReference type="InterPro" id="IPR038286">
    <property type="entry name" value="IPK_sf"/>
</dbReference>
<evidence type="ECO:0000256" key="3">
    <source>
        <dbReference type="ARBA" id="ARBA00022741"/>
    </source>
</evidence>
<dbReference type="Gene3D" id="3.30.470.160">
    <property type="entry name" value="Inositol polyphosphate kinase"/>
    <property type="match status" value="1"/>
</dbReference>
<evidence type="ECO:0000313" key="9">
    <source>
        <dbReference type="Proteomes" id="UP000827892"/>
    </source>
</evidence>
<evidence type="ECO:0000256" key="1">
    <source>
        <dbReference type="ARBA" id="ARBA00007374"/>
    </source>
</evidence>
<dbReference type="SUPFAM" id="SSF56104">
    <property type="entry name" value="SAICAR synthase-like"/>
    <property type="match status" value="1"/>
</dbReference>
<dbReference type="Proteomes" id="UP000827892">
    <property type="component" value="Chromosome I"/>
</dbReference>
<dbReference type="AlphaFoldDB" id="A0AAE9DV08"/>
<organism evidence="8 9">
    <name type="scientific">Caenorhabditis briggsae</name>
    <dbReference type="NCBI Taxonomy" id="6238"/>
    <lineage>
        <taxon>Eukaryota</taxon>
        <taxon>Metazoa</taxon>
        <taxon>Ecdysozoa</taxon>
        <taxon>Nematoda</taxon>
        <taxon>Chromadorea</taxon>
        <taxon>Rhabditida</taxon>
        <taxon>Rhabditina</taxon>
        <taxon>Rhabditomorpha</taxon>
        <taxon>Rhabditoidea</taxon>
        <taxon>Rhabditidae</taxon>
        <taxon>Peloderinae</taxon>
        <taxon>Caenorhabditis</taxon>
    </lineage>
</organism>
<dbReference type="GO" id="GO:0005524">
    <property type="term" value="F:ATP binding"/>
    <property type="evidence" value="ECO:0007669"/>
    <property type="project" value="UniProtKB-KW"/>
</dbReference>
<name>A0AAE9DV08_CAEBR</name>
<evidence type="ECO:0000256" key="7">
    <source>
        <dbReference type="SAM" id="MobiDB-lite"/>
    </source>
</evidence>
<dbReference type="FunFam" id="3.30.470.160:FF:000001">
    <property type="entry name" value="Kinase"/>
    <property type="match status" value="1"/>
</dbReference>
<evidence type="ECO:0000313" key="8">
    <source>
        <dbReference type="EMBL" id="ULU11328.1"/>
    </source>
</evidence>
<comment type="similarity">
    <text evidence="1 6">Belongs to the inositol phosphokinase (IPK) family.</text>
</comment>
<keyword evidence="5" id="KW-0067">ATP-binding</keyword>
<feature type="compositionally biased region" description="Basic and acidic residues" evidence="7">
    <location>
        <begin position="583"/>
        <end position="598"/>
    </location>
</feature>
<dbReference type="Pfam" id="PF03770">
    <property type="entry name" value="IPK"/>
    <property type="match status" value="1"/>
</dbReference>
<gene>
    <name evidence="8" type="ORF">L3Y34_015062</name>
</gene>
<evidence type="ECO:0000256" key="2">
    <source>
        <dbReference type="ARBA" id="ARBA00022679"/>
    </source>
</evidence>
<keyword evidence="4 6" id="KW-0418">Kinase</keyword>
<dbReference type="PANTHER" id="PTHR12400:SF26">
    <property type="entry name" value="KINASE"/>
    <property type="match status" value="1"/>
</dbReference>
<evidence type="ECO:0000256" key="4">
    <source>
        <dbReference type="ARBA" id="ARBA00022777"/>
    </source>
</evidence>
<keyword evidence="2 6" id="KW-0808">Transferase</keyword>
<keyword evidence="3" id="KW-0547">Nucleotide-binding</keyword>
<reference evidence="8 9" key="1">
    <citation type="submission" date="2022-05" db="EMBL/GenBank/DDBJ databases">
        <title>Chromosome-level reference genomes for two strains of Caenorhabditis briggsae: an improved platform for comparative genomics.</title>
        <authorList>
            <person name="Stevens L."/>
            <person name="Andersen E.C."/>
        </authorList>
    </citation>
    <scope>NUCLEOTIDE SEQUENCE [LARGE SCALE GENOMIC DNA]</scope>
    <source>
        <strain evidence="8">QX1410_ONT</strain>
        <tissue evidence="8">Whole-organism</tissue>
    </source>
</reference>
<dbReference type="GO" id="GO:0016301">
    <property type="term" value="F:kinase activity"/>
    <property type="evidence" value="ECO:0007669"/>
    <property type="project" value="UniProtKB-KW"/>
</dbReference>